<keyword evidence="2" id="KW-1185">Reference proteome</keyword>
<reference evidence="1 2" key="1">
    <citation type="submission" date="2019-07" db="EMBL/GenBank/DDBJ databases">
        <title>WGS assembly of Gossypium tomentosum.</title>
        <authorList>
            <person name="Chen Z.J."/>
            <person name="Sreedasyam A."/>
            <person name="Ando A."/>
            <person name="Song Q."/>
            <person name="De L."/>
            <person name="Hulse-Kemp A."/>
            <person name="Ding M."/>
            <person name="Ye W."/>
            <person name="Kirkbride R."/>
            <person name="Jenkins J."/>
            <person name="Plott C."/>
            <person name="Lovell J."/>
            <person name="Lin Y.-M."/>
            <person name="Vaughn R."/>
            <person name="Liu B."/>
            <person name="Li W."/>
            <person name="Simpson S."/>
            <person name="Scheffler B."/>
            <person name="Saski C."/>
            <person name="Grover C."/>
            <person name="Hu G."/>
            <person name="Conover J."/>
            <person name="Carlson J."/>
            <person name="Shu S."/>
            <person name="Boston L."/>
            <person name="Williams M."/>
            <person name="Peterson D."/>
            <person name="Mcgee K."/>
            <person name="Jones D."/>
            <person name="Wendel J."/>
            <person name="Stelly D."/>
            <person name="Grimwood J."/>
            <person name="Schmutz J."/>
        </authorList>
    </citation>
    <scope>NUCLEOTIDE SEQUENCE [LARGE SCALE GENOMIC DNA]</scope>
    <source>
        <strain evidence="1">7179.01</strain>
    </source>
</reference>
<gene>
    <name evidence="1" type="ORF">ES332_A01G185300v1</name>
</gene>
<proteinExistence type="predicted"/>
<accession>A0A5D2RT09</accession>
<dbReference type="Proteomes" id="UP000322667">
    <property type="component" value="Chromosome A01"/>
</dbReference>
<sequence length="106" mass="11738">MFLTKLQYGSLIKSSSRALTVNLGIEPSSQTNIFVDGRSGGDNFTPSIFSNHSRTYSEKISIKSESKLILISFLDGGVHVSPIVALTQRQTQITCLWDLNSYQKPK</sequence>
<name>A0A5D2RT09_GOSTO</name>
<dbReference type="EMBL" id="CM017610">
    <property type="protein sequence ID" value="TYI43676.1"/>
    <property type="molecule type" value="Genomic_DNA"/>
</dbReference>
<evidence type="ECO:0000313" key="2">
    <source>
        <dbReference type="Proteomes" id="UP000322667"/>
    </source>
</evidence>
<organism evidence="1 2">
    <name type="scientific">Gossypium tomentosum</name>
    <name type="common">Hawaiian cotton</name>
    <name type="synonym">Gossypium sandvicense</name>
    <dbReference type="NCBI Taxonomy" id="34277"/>
    <lineage>
        <taxon>Eukaryota</taxon>
        <taxon>Viridiplantae</taxon>
        <taxon>Streptophyta</taxon>
        <taxon>Embryophyta</taxon>
        <taxon>Tracheophyta</taxon>
        <taxon>Spermatophyta</taxon>
        <taxon>Magnoliopsida</taxon>
        <taxon>eudicotyledons</taxon>
        <taxon>Gunneridae</taxon>
        <taxon>Pentapetalae</taxon>
        <taxon>rosids</taxon>
        <taxon>malvids</taxon>
        <taxon>Malvales</taxon>
        <taxon>Malvaceae</taxon>
        <taxon>Malvoideae</taxon>
        <taxon>Gossypium</taxon>
    </lineage>
</organism>
<dbReference type="AlphaFoldDB" id="A0A5D2RT09"/>
<evidence type="ECO:0000313" key="1">
    <source>
        <dbReference type="EMBL" id="TYI43676.1"/>
    </source>
</evidence>
<protein>
    <submittedName>
        <fullName evidence="1">Uncharacterized protein</fullName>
    </submittedName>
</protein>